<dbReference type="EMBL" id="JBBVGT010000001">
    <property type="protein sequence ID" value="MFB5944246.1"/>
    <property type="molecule type" value="Genomic_DNA"/>
</dbReference>
<protein>
    <submittedName>
        <fullName evidence="1">Uncharacterized protein</fullName>
    </submittedName>
</protein>
<proteinExistence type="predicted"/>
<evidence type="ECO:0000313" key="1">
    <source>
        <dbReference type="EMBL" id="MFB5944246.1"/>
    </source>
</evidence>
<dbReference type="Proteomes" id="UP001580928">
    <property type="component" value="Unassembled WGS sequence"/>
</dbReference>
<organism evidence="1 2">
    <name type="scientific">Albibacterium profundi</name>
    <dbReference type="NCBI Taxonomy" id="3134906"/>
    <lineage>
        <taxon>Bacteria</taxon>
        <taxon>Pseudomonadati</taxon>
        <taxon>Bacteroidota</taxon>
        <taxon>Sphingobacteriia</taxon>
        <taxon>Sphingobacteriales</taxon>
        <taxon>Sphingobacteriaceae</taxon>
        <taxon>Albibacterium</taxon>
    </lineage>
</organism>
<evidence type="ECO:0000313" key="2">
    <source>
        <dbReference type="Proteomes" id="UP001580928"/>
    </source>
</evidence>
<dbReference type="RefSeq" id="WP_375555830.1">
    <property type="nucleotide sequence ID" value="NZ_JBBVGT010000001.1"/>
</dbReference>
<accession>A0ABV5C9M5</accession>
<name>A0ABV5C9M5_9SPHI</name>
<sequence length="95" mass="10879">MIAFGFLPGPQNFVWKYPFEGVKIDDYFDKMNGTFHDYYFDLFGDKSRESDITTRDLFPDDAIIKSVVVPSYTVFIDNDDLTDVSLNSNDLICAA</sequence>
<keyword evidence="2" id="KW-1185">Reference proteome</keyword>
<gene>
    <name evidence="1" type="ORF">WKR92_00230</name>
</gene>
<comment type="caution">
    <text evidence="1">The sequence shown here is derived from an EMBL/GenBank/DDBJ whole genome shotgun (WGS) entry which is preliminary data.</text>
</comment>
<reference evidence="1 2" key="1">
    <citation type="submission" date="2024-04" db="EMBL/GenBank/DDBJ databases">
        <title>Albibacterium profundi sp. nov., isolated from sediment of the Challenger Deep of Mariana Trench.</title>
        <authorList>
            <person name="Wang Y."/>
        </authorList>
    </citation>
    <scope>NUCLEOTIDE SEQUENCE [LARGE SCALE GENOMIC DNA]</scope>
    <source>
        <strain evidence="1 2">RHL897</strain>
    </source>
</reference>